<organism evidence="2 3">
    <name type="scientific">Prototheca wickerhamii</name>
    <dbReference type="NCBI Taxonomy" id="3111"/>
    <lineage>
        <taxon>Eukaryota</taxon>
        <taxon>Viridiplantae</taxon>
        <taxon>Chlorophyta</taxon>
        <taxon>core chlorophytes</taxon>
        <taxon>Trebouxiophyceae</taxon>
        <taxon>Chlorellales</taxon>
        <taxon>Chlorellaceae</taxon>
        <taxon>Prototheca</taxon>
    </lineage>
</organism>
<feature type="compositionally biased region" description="Low complexity" evidence="1">
    <location>
        <begin position="90"/>
        <end position="99"/>
    </location>
</feature>
<evidence type="ECO:0000313" key="3">
    <source>
        <dbReference type="Proteomes" id="UP001255856"/>
    </source>
</evidence>
<name>A0AAD9ILT7_PROWI</name>
<dbReference type="AlphaFoldDB" id="A0AAD9ILT7"/>
<accession>A0AAD9ILT7</accession>
<gene>
    <name evidence="2" type="ORF">QBZ16_000695</name>
</gene>
<evidence type="ECO:0000256" key="1">
    <source>
        <dbReference type="SAM" id="MobiDB-lite"/>
    </source>
</evidence>
<protein>
    <submittedName>
        <fullName evidence="2">Uncharacterized protein</fullName>
    </submittedName>
</protein>
<dbReference type="Proteomes" id="UP001255856">
    <property type="component" value="Unassembled WGS sequence"/>
</dbReference>
<sequence length="774" mass="79513">MRCVDLYNAQEGWGAAPAVEGPIAAPGPASTLPDLSSAEPSPGSATEPTHVRSNSSEQPTGDELETTPSLRQSARSVTRAAADLVSLPTSEGSFSSSQSGHARRGTPDSDELRVIRLLERKGAGQLRRFRLPPAALFAATGDGCARPALLLSAAAQVELAEAVLCLLRVLPRASDPAAIASRLPPLLRLLAEEPRRRGAAGAPGSGRGPSFAAGLRAALLALVGASPLLPVALLLHDAAGDSLLALLAAGDAEASEDAAWFETQVLRVVATPGRCDADRILAVRWVHARFAARQEAAREGDGPDCPGASPGRPGARAPDQRCALTTNWALLLPFAPDSPAVFSTRARAVAAALEAGLGDAWHAVTAVVAWQGFGEAAASPAAIKRATAARYALRVLRAAAAARPDLAAALDAAAVHGAVTRPEGTGLLLEGAALELLPAEVDAACRDPAAAFPCLAAPAVPRDWKERGALAFSGAAGLLSRAGKNARRGVKGVTKALHAVQTTALSKLERSGDAEELQSVGSGSPKCASELSCASSGLSARLLGAASALLEPVGSATLLSAASGLISAPETPPDERLRDRAFCERQLAGLSGGAPLPIPAKPVPGAGWATNAATWHAVAGVAAGADPLAQRRLILAAGVPATALRWLAAYFAVYRGQTKAHALSAREAGAAALALAHAALLRLGEGEGAEDGLTPALEALLCALGERFPDRRVRERAQCLLALLRERPDDLSRGIAQWYISAAMAAALTFLERRESMRFNECGPFLPARPVPER</sequence>
<proteinExistence type="predicted"/>
<feature type="region of interest" description="Disordered" evidence="1">
    <location>
        <begin position="296"/>
        <end position="318"/>
    </location>
</feature>
<dbReference type="EMBL" id="JASFZW010000001">
    <property type="protein sequence ID" value="KAK2080841.1"/>
    <property type="molecule type" value="Genomic_DNA"/>
</dbReference>
<reference evidence="2" key="1">
    <citation type="submission" date="2021-01" db="EMBL/GenBank/DDBJ databases">
        <authorList>
            <person name="Eckstrom K.M.E."/>
        </authorList>
    </citation>
    <scope>NUCLEOTIDE SEQUENCE</scope>
    <source>
        <strain evidence="2">UVCC 0001</strain>
    </source>
</reference>
<feature type="compositionally biased region" description="Polar residues" evidence="1">
    <location>
        <begin position="66"/>
        <end position="76"/>
    </location>
</feature>
<keyword evidence="3" id="KW-1185">Reference proteome</keyword>
<feature type="region of interest" description="Disordered" evidence="1">
    <location>
        <begin position="18"/>
        <end position="108"/>
    </location>
</feature>
<evidence type="ECO:0000313" key="2">
    <source>
        <dbReference type="EMBL" id="KAK2080841.1"/>
    </source>
</evidence>
<comment type="caution">
    <text evidence="2">The sequence shown here is derived from an EMBL/GenBank/DDBJ whole genome shotgun (WGS) entry which is preliminary data.</text>
</comment>
<feature type="compositionally biased region" description="Polar residues" evidence="1">
    <location>
        <begin position="43"/>
        <end position="59"/>
    </location>
</feature>